<organism evidence="1 2">
    <name type="scientific">Oedothorax gibbosus</name>
    <dbReference type="NCBI Taxonomy" id="931172"/>
    <lineage>
        <taxon>Eukaryota</taxon>
        <taxon>Metazoa</taxon>
        <taxon>Ecdysozoa</taxon>
        <taxon>Arthropoda</taxon>
        <taxon>Chelicerata</taxon>
        <taxon>Arachnida</taxon>
        <taxon>Araneae</taxon>
        <taxon>Araneomorphae</taxon>
        <taxon>Entelegynae</taxon>
        <taxon>Araneoidea</taxon>
        <taxon>Linyphiidae</taxon>
        <taxon>Erigoninae</taxon>
        <taxon>Oedothorax</taxon>
    </lineage>
</organism>
<evidence type="ECO:0000313" key="2">
    <source>
        <dbReference type="Proteomes" id="UP000827092"/>
    </source>
</evidence>
<evidence type="ECO:0000313" key="1">
    <source>
        <dbReference type="EMBL" id="KAG8177428.1"/>
    </source>
</evidence>
<sequence length="178" mass="20781">MTQPKVWYPDLLQCSAKIKKKFQNNFKNYDDEAVGKLCFEILNKTGKIAVRGDVDGLKSLNWFVGYISSVKEEFYDYFGKSNNYTHIRSVLALICKHNKADFLDYLFSEESKLLWNVMVHLQIVSPSLEDEEHHNAVYYAVRSNNVQLLDILIHKWPGDRFGNNKEELEEMLSSAYEN</sequence>
<keyword evidence="2" id="KW-1185">Reference proteome</keyword>
<evidence type="ECO:0008006" key="3">
    <source>
        <dbReference type="Google" id="ProtNLM"/>
    </source>
</evidence>
<dbReference type="AlphaFoldDB" id="A0AAV6TZZ2"/>
<reference evidence="1 2" key="1">
    <citation type="journal article" date="2022" name="Nat. Ecol. Evol.">
        <title>A masculinizing supergene underlies an exaggerated male reproductive morph in a spider.</title>
        <authorList>
            <person name="Hendrickx F."/>
            <person name="De Corte Z."/>
            <person name="Sonet G."/>
            <person name="Van Belleghem S.M."/>
            <person name="Kostlbacher S."/>
            <person name="Vangestel C."/>
        </authorList>
    </citation>
    <scope>NUCLEOTIDE SEQUENCE [LARGE SCALE GENOMIC DNA]</scope>
    <source>
        <strain evidence="1">W744_W776</strain>
    </source>
</reference>
<dbReference type="EMBL" id="JAFNEN010000779">
    <property type="protein sequence ID" value="KAG8177428.1"/>
    <property type="molecule type" value="Genomic_DNA"/>
</dbReference>
<name>A0AAV6TZZ2_9ARAC</name>
<dbReference type="Proteomes" id="UP000827092">
    <property type="component" value="Unassembled WGS sequence"/>
</dbReference>
<protein>
    <recommendedName>
        <fullName evidence="3">Ankyrin repeat protein</fullName>
    </recommendedName>
</protein>
<comment type="caution">
    <text evidence="1">The sequence shown here is derived from an EMBL/GenBank/DDBJ whole genome shotgun (WGS) entry which is preliminary data.</text>
</comment>
<proteinExistence type="predicted"/>
<gene>
    <name evidence="1" type="ORF">JTE90_026213</name>
</gene>
<accession>A0AAV6TZZ2</accession>